<comment type="caution">
    <text evidence="1">The sequence shown here is derived from an EMBL/GenBank/DDBJ whole genome shotgun (WGS) entry which is preliminary data.</text>
</comment>
<gene>
    <name evidence="1" type="ORF">Sjap_025231</name>
</gene>
<dbReference type="PANTHER" id="PTHR35495">
    <property type="entry name" value="OS06G0679600 PROTEIN"/>
    <property type="match status" value="1"/>
</dbReference>
<name>A0AAP0E191_9MAGN</name>
<protein>
    <submittedName>
        <fullName evidence="1">Uncharacterized protein</fullName>
    </submittedName>
</protein>
<dbReference type="PANTHER" id="PTHR35495:SF1">
    <property type="entry name" value="OS06G0679600 PROTEIN"/>
    <property type="match status" value="1"/>
</dbReference>
<evidence type="ECO:0000313" key="1">
    <source>
        <dbReference type="EMBL" id="KAK9084820.1"/>
    </source>
</evidence>
<keyword evidence="2" id="KW-1185">Reference proteome</keyword>
<sequence>MNQRLHRLCNGSSPKREDGFLRYLRPGALAQIRNSRISARSQTPSLQNLIFSSAATASQTDMAMMMMNTESFPCFELGIRGPKYPQRKKLFASKSAAAAAMFSFSSSAAGHILDSSTDLVLAH</sequence>
<organism evidence="1 2">
    <name type="scientific">Stephania japonica</name>
    <dbReference type="NCBI Taxonomy" id="461633"/>
    <lineage>
        <taxon>Eukaryota</taxon>
        <taxon>Viridiplantae</taxon>
        <taxon>Streptophyta</taxon>
        <taxon>Embryophyta</taxon>
        <taxon>Tracheophyta</taxon>
        <taxon>Spermatophyta</taxon>
        <taxon>Magnoliopsida</taxon>
        <taxon>Ranunculales</taxon>
        <taxon>Menispermaceae</taxon>
        <taxon>Menispermoideae</taxon>
        <taxon>Cissampelideae</taxon>
        <taxon>Stephania</taxon>
    </lineage>
</organism>
<reference evidence="1 2" key="1">
    <citation type="submission" date="2024-01" db="EMBL/GenBank/DDBJ databases">
        <title>Genome assemblies of Stephania.</title>
        <authorList>
            <person name="Yang L."/>
        </authorList>
    </citation>
    <scope>NUCLEOTIDE SEQUENCE [LARGE SCALE GENOMIC DNA]</scope>
    <source>
        <strain evidence="1">QJT</strain>
        <tissue evidence="1">Leaf</tissue>
    </source>
</reference>
<dbReference type="AlphaFoldDB" id="A0AAP0E191"/>
<dbReference type="Proteomes" id="UP001417504">
    <property type="component" value="Unassembled WGS sequence"/>
</dbReference>
<accession>A0AAP0E191</accession>
<proteinExistence type="predicted"/>
<dbReference type="EMBL" id="JBBNAE010000011">
    <property type="protein sequence ID" value="KAK9084820.1"/>
    <property type="molecule type" value="Genomic_DNA"/>
</dbReference>
<evidence type="ECO:0000313" key="2">
    <source>
        <dbReference type="Proteomes" id="UP001417504"/>
    </source>
</evidence>